<name>A0A2I1HST1_9GLOM</name>
<dbReference type="VEuPathDB" id="FungiDB:RhiirA1_543157"/>
<sequence>MDVDWDFFINFPEDTILPTNFFIESNEKSVLKDIITPSKSPEYFFNELEENKEALNTSGNYEARKIINQDLHCLCNSNKNNCEWHCNFFLPKTENRIKCTILVDTYNHELDPIQIAHLNARYRHFNDKMISLLNNFLEKIIQDPGWKVFVQHSVLNDNTYKTNKYNMYLSVFMIKNNYGKFQNVANALIEMK</sequence>
<gene>
    <name evidence="1" type="ORF">RhiirA4_487645</name>
</gene>
<reference evidence="1 2" key="1">
    <citation type="submission" date="2015-10" db="EMBL/GenBank/DDBJ databases">
        <title>Genome analyses suggest a sexual origin of heterokaryosis in a supposedly ancient asexual fungus.</title>
        <authorList>
            <person name="Ropars J."/>
            <person name="Sedzielewska K."/>
            <person name="Noel J."/>
            <person name="Charron P."/>
            <person name="Farinelli L."/>
            <person name="Marton T."/>
            <person name="Kruger M."/>
            <person name="Pelin A."/>
            <person name="Brachmann A."/>
            <person name="Corradi N."/>
        </authorList>
    </citation>
    <scope>NUCLEOTIDE SEQUENCE [LARGE SCALE GENOMIC DNA]</scope>
    <source>
        <strain evidence="1 2">A4</strain>
    </source>
</reference>
<comment type="caution">
    <text evidence="1">The sequence shown here is derived from an EMBL/GenBank/DDBJ whole genome shotgun (WGS) entry which is preliminary data.</text>
</comment>
<keyword evidence="2" id="KW-1185">Reference proteome</keyword>
<dbReference type="Proteomes" id="UP000234323">
    <property type="component" value="Unassembled WGS sequence"/>
</dbReference>
<dbReference type="VEuPathDB" id="FungiDB:RhiirFUN_002567"/>
<organism evidence="1 2">
    <name type="scientific">Rhizophagus irregularis</name>
    <dbReference type="NCBI Taxonomy" id="588596"/>
    <lineage>
        <taxon>Eukaryota</taxon>
        <taxon>Fungi</taxon>
        <taxon>Fungi incertae sedis</taxon>
        <taxon>Mucoromycota</taxon>
        <taxon>Glomeromycotina</taxon>
        <taxon>Glomeromycetes</taxon>
        <taxon>Glomerales</taxon>
        <taxon>Glomeraceae</taxon>
        <taxon>Rhizophagus</taxon>
    </lineage>
</organism>
<evidence type="ECO:0000313" key="2">
    <source>
        <dbReference type="Proteomes" id="UP000234323"/>
    </source>
</evidence>
<protein>
    <submittedName>
        <fullName evidence="1">Uncharacterized protein</fullName>
    </submittedName>
</protein>
<dbReference type="AlphaFoldDB" id="A0A2I1HST1"/>
<accession>A0A2I1HST1</accession>
<dbReference type="EMBL" id="LLXI01006145">
    <property type="protein sequence ID" value="PKY61954.1"/>
    <property type="molecule type" value="Genomic_DNA"/>
</dbReference>
<evidence type="ECO:0000313" key="1">
    <source>
        <dbReference type="EMBL" id="PKY61954.1"/>
    </source>
</evidence>
<dbReference type="VEuPathDB" id="FungiDB:RhiirA1_455732"/>
<proteinExistence type="predicted"/>